<dbReference type="NCBIfam" id="TIGR00724">
    <property type="entry name" value="urea_amlyse_rel"/>
    <property type="match status" value="1"/>
</dbReference>
<gene>
    <name evidence="5" type="ORF">QFW96_00655</name>
</gene>
<keyword evidence="2" id="KW-0378">Hydrolase</keyword>
<dbReference type="PANTHER" id="PTHR43309:SF3">
    <property type="entry name" value="5-OXOPROLINASE SUBUNIT C"/>
    <property type="match status" value="1"/>
</dbReference>
<comment type="caution">
    <text evidence="5">The sequence shown here is derived from an EMBL/GenBank/DDBJ whole genome shotgun (WGS) entry which is preliminary data.</text>
</comment>
<dbReference type="SMART" id="SM00797">
    <property type="entry name" value="AHS2"/>
    <property type="match status" value="1"/>
</dbReference>
<dbReference type="PANTHER" id="PTHR43309">
    <property type="entry name" value="5-OXOPROLINASE SUBUNIT C"/>
    <property type="match status" value="1"/>
</dbReference>
<dbReference type="Pfam" id="PF02626">
    <property type="entry name" value="CT_A_B"/>
    <property type="match status" value="1"/>
</dbReference>
<dbReference type="InterPro" id="IPR003778">
    <property type="entry name" value="CT_A_B"/>
</dbReference>
<feature type="domain" description="Carboxyltransferase" evidence="4">
    <location>
        <begin position="24"/>
        <end position="283"/>
    </location>
</feature>
<protein>
    <submittedName>
        <fullName evidence="5">Biotin-dependent carboxyltransferase family protein</fullName>
    </submittedName>
</protein>
<keyword evidence="1" id="KW-0547">Nucleotide-binding</keyword>
<keyword evidence="6" id="KW-1185">Reference proteome</keyword>
<name>A0ABT6PGG2_9PSEU</name>
<evidence type="ECO:0000256" key="1">
    <source>
        <dbReference type="ARBA" id="ARBA00022741"/>
    </source>
</evidence>
<keyword evidence="3" id="KW-0067">ATP-binding</keyword>
<evidence type="ECO:0000259" key="4">
    <source>
        <dbReference type="SMART" id="SM00797"/>
    </source>
</evidence>
<organism evidence="5 6">
    <name type="scientific">Saccharopolyspora ipomoeae</name>
    <dbReference type="NCBI Taxonomy" id="3042027"/>
    <lineage>
        <taxon>Bacteria</taxon>
        <taxon>Bacillati</taxon>
        <taxon>Actinomycetota</taxon>
        <taxon>Actinomycetes</taxon>
        <taxon>Pseudonocardiales</taxon>
        <taxon>Pseudonocardiaceae</taxon>
        <taxon>Saccharopolyspora</taxon>
    </lineage>
</organism>
<dbReference type="SUPFAM" id="SSF50891">
    <property type="entry name" value="Cyclophilin-like"/>
    <property type="match status" value="1"/>
</dbReference>
<sequence>MSVEVLATGPLATVQDLGRPGLAGIGVGTSGAADAVSLRLANRLVGNDEGAAGIEITFGGLALRAHRDLTVALTGAPCPITVDGRGAAPNSVLRVPRGTELRLGVPAVGLRSYLAVRGGLDVDPVLGSRSTDVLSGLGPDPLSPGTALPVGAPPERFPVVDLAPVADPPEHVVLRVRPGPRDDWFTSEALTTLVSAPYEVTSESNRVGMRLDGPVLERSRTEELPSEGMVTGALQVPPLGTPTLFLADHPVTGGYPVIGVVVAADVAKAAQARPGQHVHFRFL</sequence>
<dbReference type="Gene3D" id="2.40.100.10">
    <property type="entry name" value="Cyclophilin-like"/>
    <property type="match status" value="1"/>
</dbReference>
<evidence type="ECO:0000256" key="3">
    <source>
        <dbReference type="ARBA" id="ARBA00022840"/>
    </source>
</evidence>
<proteinExistence type="predicted"/>
<evidence type="ECO:0000313" key="5">
    <source>
        <dbReference type="EMBL" id="MDI2027093.1"/>
    </source>
</evidence>
<dbReference type="RefSeq" id="WP_281453482.1">
    <property type="nucleotide sequence ID" value="NZ_JASAOF010000001.1"/>
</dbReference>
<reference evidence="5 6" key="1">
    <citation type="submission" date="2023-04" db="EMBL/GenBank/DDBJ databases">
        <title>Draft genome sequence of Saccharopolyspora sp. TS4A08 isolated from sweet potato rhizospheric soil.</title>
        <authorList>
            <person name="Suksaard P."/>
            <person name="Duangmal K."/>
        </authorList>
    </citation>
    <scope>NUCLEOTIDE SEQUENCE [LARGE SCALE GENOMIC DNA]</scope>
    <source>
        <strain evidence="5 6">TS4A08</strain>
    </source>
</reference>
<dbReference type="Proteomes" id="UP001237595">
    <property type="component" value="Unassembled WGS sequence"/>
</dbReference>
<dbReference type="EMBL" id="JASAOF010000001">
    <property type="protein sequence ID" value="MDI2027093.1"/>
    <property type="molecule type" value="Genomic_DNA"/>
</dbReference>
<accession>A0ABT6PGG2</accession>
<dbReference type="InterPro" id="IPR052708">
    <property type="entry name" value="PxpC"/>
</dbReference>
<evidence type="ECO:0000313" key="6">
    <source>
        <dbReference type="Proteomes" id="UP001237595"/>
    </source>
</evidence>
<dbReference type="InterPro" id="IPR029000">
    <property type="entry name" value="Cyclophilin-like_dom_sf"/>
</dbReference>
<evidence type="ECO:0000256" key="2">
    <source>
        <dbReference type="ARBA" id="ARBA00022801"/>
    </source>
</evidence>